<dbReference type="PANTHER" id="PTHR43280:SF29">
    <property type="entry name" value="ARAC-FAMILY TRANSCRIPTIONAL REGULATOR"/>
    <property type="match status" value="1"/>
</dbReference>
<keyword evidence="7" id="KW-1185">Reference proteome</keyword>
<dbReference type="PROSITE" id="PS00041">
    <property type="entry name" value="HTH_ARAC_FAMILY_1"/>
    <property type="match status" value="1"/>
</dbReference>
<proteinExistence type="predicted"/>
<feature type="transmembrane region" description="Helical" evidence="4">
    <location>
        <begin position="97"/>
        <end position="118"/>
    </location>
</feature>
<evidence type="ECO:0000259" key="5">
    <source>
        <dbReference type="PROSITE" id="PS01124"/>
    </source>
</evidence>
<keyword evidence="1" id="KW-0805">Transcription regulation</keyword>
<dbReference type="InterPro" id="IPR009057">
    <property type="entry name" value="Homeodomain-like_sf"/>
</dbReference>
<dbReference type="InterPro" id="IPR018062">
    <property type="entry name" value="HTH_AraC-typ_CS"/>
</dbReference>
<feature type="domain" description="HTH araC/xylS-type" evidence="5">
    <location>
        <begin position="250"/>
        <end position="351"/>
    </location>
</feature>
<sequence length="354" mass="41016">MYPLIESTNLKYIGLFAGSLLLFLSIHIYSTFRKSNVRRLVLLIMTICAFLHIIYIVFFQDLPFLLKQFLIGISTVFGPLGLFYIQNLVKGSQKIELTEIINFLPFFGLIVMGMVLGIDIQENYLLQLLIVVVHWGMFQLYAIFWLFQNKDKVQGLNTSEKKWLWSLLVLLTFVWLNQSVLFLAREAYHSFFIYLIAIGSVLITLFYFRFKSTLNLEPSDQSMIKKSAAKKAVSLNENQQLPENAHIYLNKLETLVTDEKIYLDPNLTIPKMAEKIQIQPYLLSQMINNYYHQSFPDYINSFRIEEAKTLLEDNSLKISSIAADCGFNTLSSFNLAFKKHASKTPSQYRNELIS</sequence>
<keyword evidence="3" id="KW-0804">Transcription</keyword>
<dbReference type="STRING" id="1605367.AFM12_05705"/>
<reference evidence="6 7" key="1">
    <citation type="submission" date="2015-07" db="EMBL/GenBank/DDBJ databases">
        <title>The draft genome sequence of Leadbetterella sp. JN14-9.</title>
        <authorList>
            <person name="Liu Y."/>
            <person name="Du J."/>
            <person name="Shao Z."/>
        </authorList>
    </citation>
    <scope>NUCLEOTIDE SEQUENCE [LARGE SCALE GENOMIC DNA]</scope>
    <source>
        <strain evidence="6 7">JN14-9</strain>
    </source>
</reference>
<dbReference type="SMART" id="SM00342">
    <property type="entry name" value="HTH_ARAC"/>
    <property type="match status" value="1"/>
</dbReference>
<dbReference type="PROSITE" id="PS01124">
    <property type="entry name" value="HTH_ARAC_FAMILY_2"/>
    <property type="match status" value="1"/>
</dbReference>
<organism evidence="6 7">
    <name type="scientific">Jiulongibacter sediminis</name>
    <dbReference type="NCBI Taxonomy" id="1605367"/>
    <lineage>
        <taxon>Bacteria</taxon>
        <taxon>Pseudomonadati</taxon>
        <taxon>Bacteroidota</taxon>
        <taxon>Cytophagia</taxon>
        <taxon>Cytophagales</taxon>
        <taxon>Leadbetterellaceae</taxon>
        <taxon>Jiulongibacter</taxon>
    </lineage>
</organism>
<name>A0A0P7BGD2_9BACT</name>
<dbReference type="PANTHER" id="PTHR43280">
    <property type="entry name" value="ARAC-FAMILY TRANSCRIPTIONAL REGULATOR"/>
    <property type="match status" value="1"/>
</dbReference>
<dbReference type="RefSeq" id="WP_055144869.1">
    <property type="nucleotide sequence ID" value="NZ_JXSZ01000005.1"/>
</dbReference>
<dbReference type="OrthoDB" id="5492415at2"/>
<protein>
    <recommendedName>
        <fullName evidence="5">HTH araC/xylS-type domain-containing protein</fullName>
    </recommendedName>
</protein>
<feature type="transmembrane region" description="Helical" evidence="4">
    <location>
        <begin position="41"/>
        <end position="59"/>
    </location>
</feature>
<feature type="transmembrane region" description="Helical" evidence="4">
    <location>
        <begin position="65"/>
        <end position="85"/>
    </location>
</feature>
<evidence type="ECO:0000313" key="6">
    <source>
        <dbReference type="EMBL" id="KPM50039.1"/>
    </source>
</evidence>
<comment type="caution">
    <text evidence="6">The sequence shown here is derived from an EMBL/GenBank/DDBJ whole genome shotgun (WGS) entry which is preliminary data.</text>
</comment>
<keyword evidence="4" id="KW-0472">Membrane</keyword>
<dbReference type="Pfam" id="PF12833">
    <property type="entry name" value="HTH_18"/>
    <property type="match status" value="1"/>
</dbReference>
<accession>A0A0P7BGD2</accession>
<evidence type="ECO:0000256" key="2">
    <source>
        <dbReference type="ARBA" id="ARBA00023125"/>
    </source>
</evidence>
<keyword evidence="2" id="KW-0238">DNA-binding</keyword>
<feature type="transmembrane region" description="Helical" evidence="4">
    <location>
        <begin position="124"/>
        <end position="147"/>
    </location>
</feature>
<dbReference type="GO" id="GO:0043565">
    <property type="term" value="F:sequence-specific DNA binding"/>
    <property type="evidence" value="ECO:0007669"/>
    <property type="project" value="InterPro"/>
</dbReference>
<evidence type="ECO:0000256" key="4">
    <source>
        <dbReference type="SAM" id="Phobius"/>
    </source>
</evidence>
<keyword evidence="4" id="KW-1133">Transmembrane helix</keyword>
<keyword evidence="4" id="KW-0812">Transmembrane</keyword>
<dbReference type="AlphaFoldDB" id="A0A0P7BGD2"/>
<gene>
    <name evidence="6" type="ORF">AFM12_05705</name>
</gene>
<evidence type="ECO:0000313" key="7">
    <source>
        <dbReference type="Proteomes" id="UP000050454"/>
    </source>
</evidence>
<feature type="transmembrane region" description="Helical" evidence="4">
    <location>
        <begin position="190"/>
        <end position="208"/>
    </location>
</feature>
<dbReference type="Gene3D" id="1.10.10.60">
    <property type="entry name" value="Homeodomain-like"/>
    <property type="match status" value="2"/>
</dbReference>
<evidence type="ECO:0000256" key="1">
    <source>
        <dbReference type="ARBA" id="ARBA00023015"/>
    </source>
</evidence>
<dbReference type="InterPro" id="IPR020449">
    <property type="entry name" value="Tscrpt_reg_AraC-type_HTH"/>
</dbReference>
<dbReference type="Proteomes" id="UP000050454">
    <property type="component" value="Unassembled WGS sequence"/>
</dbReference>
<feature type="transmembrane region" description="Helical" evidence="4">
    <location>
        <begin position="12"/>
        <end position="29"/>
    </location>
</feature>
<feature type="transmembrane region" description="Helical" evidence="4">
    <location>
        <begin position="163"/>
        <end position="184"/>
    </location>
</feature>
<dbReference type="PRINTS" id="PR00032">
    <property type="entry name" value="HTHARAC"/>
</dbReference>
<dbReference type="EMBL" id="LGTQ01000005">
    <property type="protein sequence ID" value="KPM50039.1"/>
    <property type="molecule type" value="Genomic_DNA"/>
</dbReference>
<dbReference type="GO" id="GO:0003700">
    <property type="term" value="F:DNA-binding transcription factor activity"/>
    <property type="evidence" value="ECO:0007669"/>
    <property type="project" value="InterPro"/>
</dbReference>
<dbReference type="SUPFAM" id="SSF46689">
    <property type="entry name" value="Homeodomain-like"/>
    <property type="match status" value="1"/>
</dbReference>
<evidence type="ECO:0000256" key="3">
    <source>
        <dbReference type="ARBA" id="ARBA00023163"/>
    </source>
</evidence>
<dbReference type="InterPro" id="IPR018060">
    <property type="entry name" value="HTH_AraC"/>
</dbReference>